<evidence type="ECO:0000259" key="10">
    <source>
        <dbReference type="PROSITE" id="PS50878"/>
    </source>
</evidence>
<keyword evidence="2" id="KW-0808">Transferase</keyword>
<dbReference type="PANTHER" id="PTHR34047">
    <property type="entry name" value="NUCLEAR INTRON MATURASE 1, MITOCHONDRIAL-RELATED"/>
    <property type="match status" value="1"/>
</dbReference>
<dbReference type="InterPro" id="IPR000123">
    <property type="entry name" value="Reverse_transcriptase_msDNA"/>
</dbReference>
<dbReference type="InterPro" id="IPR051083">
    <property type="entry name" value="GrpII_Intron_Splice-Mob/Def"/>
</dbReference>
<evidence type="ECO:0000313" key="11">
    <source>
        <dbReference type="EMBL" id="AST89912.1"/>
    </source>
</evidence>
<dbReference type="KEGG" id="bcoh:BC6307_00775"/>
<dbReference type="EC" id="2.7.7.49" evidence="1"/>
<evidence type="ECO:0000256" key="9">
    <source>
        <dbReference type="ARBA" id="ARBA00048173"/>
    </source>
</evidence>
<gene>
    <name evidence="11" type="ORF">BC6307_00775</name>
    <name evidence="12" type="ORF">BC6307_08850</name>
</gene>
<organism evidence="11 13">
    <name type="scientific">Sutcliffiella cohnii</name>
    <dbReference type="NCBI Taxonomy" id="33932"/>
    <lineage>
        <taxon>Bacteria</taxon>
        <taxon>Bacillati</taxon>
        <taxon>Bacillota</taxon>
        <taxon>Bacilli</taxon>
        <taxon>Bacillales</taxon>
        <taxon>Bacillaceae</taxon>
        <taxon>Sutcliffiella</taxon>
    </lineage>
</organism>
<dbReference type="KEGG" id="bcoh:BC6307_08850"/>
<dbReference type="GO" id="GO:0051607">
    <property type="term" value="P:defense response to virus"/>
    <property type="evidence" value="ECO:0007669"/>
    <property type="project" value="UniProtKB-KW"/>
</dbReference>
<dbReference type="Proteomes" id="UP000215224">
    <property type="component" value="Chromosome"/>
</dbReference>
<evidence type="ECO:0000256" key="7">
    <source>
        <dbReference type="ARBA" id="ARBA00023118"/>
    </source>
</evidence>
<dbReference type="InterPro" id="IPR043502">
    <property type="entry name" value="DNA/RNA_pol_sf"/>
</dbReference>
<dbReference type="Pfam" id="PF00078">
    <property type="entry name" value="RVT_1"/>
    <property type="match status" value="1"/>
</dbReference>
<evidence type="ECO:0000256" key="3">
    <source>
        <dbReference type="ARBA" id="ARBA00022695"/>
    </source>
</evidence>
<dbReference type="PANTHER" id="PTHR34047:SF8">
    <property type="entry name" value="PROTEIN YKFC"/>
    <property type="match status" value="1"/>
</dbReference>
<keyword evidence="7" id="KW-0051">Antiviral defense</keyword>
<dbReference type="SUPFAM" id="SSF56672">
    <property type="entry name" value="DNA/RNA polymerases"/>
    <property type="match status" value="1"/>
</dbReference>
<keyword evidence="3" id="KW-0548">Nucleotidyltransferase</keyword>
<evidence type="ECO:0000313" key="13">
    <source>
        <dbReference type="Proteomes" id="UP000215224"/>
    </source>
</evidence>
<dbReference type="InterPro" id="IPR000477">
    <property type="entry name" value="RT_dom"/>
</dbReference>
<dbReference type="STRING" id="1314751.GCA_001591425_05013"/>
<dbReference type="NCBIfam" id="TIGR04416">
    <property type="entry name" value="group_II_RT_mat"/>
    <property type="match status" value="1"/>
</dbReference>
<dbReference type="EMBL" id="CP018866">
    <property type="protein sequence ID" value="AST91379.1"/>
    <property type="molecule type" value="Genomic_DNA"/>
</dbReference>
<protein>
    <recommendedName>
        <fullName evidence="1">RNA-directed DNA polymerase</fullName>
        <ecNumber evidence="1">2.7.7.49</ecNumber>
    </recommendedName>
</protein>
<keyword evidence="5" id="KW-0460">Magnesium</keyword>
<dbReference type="CDD" id="cd01651">
    <property type="entry name" value="RT_G2_intron"/>
    <property type="match status" value="1"/>
</dbReference>
<dbReference type="RefSeq" id="WP_066422027.1">
    <property type="nucleotide sequence ID" value="NZ_CP018866.1"/>
</dbReference>
<dbReference type="EMBL" id="CP018866">
    <property type="protein sequence ID" value="AST89912.1"/>
    <property type="molecule type" value="Genomic_DNA"/>
</dbReference>
<comment type="catalytic activity">
    <reaction evidence="9">
        <text>DNA(n) + a 2'-deoxyribonucleoside 5'-triphosphate = DNA(n+1) + diphosphate</text>
        <dbReference type="Rhea" id="RHEA:22508"/>
        <dbReference type="Rhea" id="RHEA-COMP:17339"/>
        <dbReference type="Rhea" id="RHEA-COMP:17340"/>
        <dbReference type="ChEBI" id="CHEBI:33019"/>
        <dbReference type="ChEBI" id="CHEBI:61560"/>
        <dbReference type="ChEBI" id="CHEBI:173112"/>
        <dbReference type="EC" id="2.7.7.49"/>
    </reaction>
</comment>
<evidence type="ECO:0000256" key="8">
    <source>
        <dbReference type="ARBA" id="ARBA00034120"/>
    </source>
</evidence>
<evidence type="ECO:0000256" key="2">
    <source>
        <dbReference type="ARBA" id="ARBA00022679"/>
    </source>
</evidence>
<evidence type="ECO:0000313" key="12">
    <source>
        <dbReference type="EMBL" id="AST91379.1"/>
    </source>
</evidence>
<dbReference type="GO" id="GO:0003964">
    <property type="term" value="F:RNA-directed DNA polymerase activity"/>
    <property type="evidence" value="ECO:0007669"/>
    <property type="project" value="UniProtKB-KW"/>
</dbReference>
<accession>A0A223KKD0</accession>
<sequence>MKFTKTLIEMILEKDNLNQAFEKVRRNKGAAGVDAKDIEATRLHLKENGAEIILLIKQGKYKPQPVRRVQIPKSNGGLRNLGIPTVTDRVIQQAMVQILTPIFEPQFSQYSYGFRPNKSAHQAIEQARQYIEEGYNFVVDIDLEKFFDRVQHDKLMSLVTKSISDKPTLKLIRRYLQAGIMENGVVTVNREGTPQGGPLSPLLSNIILNELDKELEKRGHRFVRYADDSNIYVKSLKAGERVKTGITEFIEKKLKLKVNAEKSAVGKPNARMFLGVSFYKIGRKTRVYVPKKTKSRFEEKLKKLTNRNWGVSMKYRILKLNQLIQGWGNYFKVGDLKRYASDLDAHIRRRLRACRWKEWKKVRTKYRNLMKLGISKEKALKNANTRKGYWRMSNSPILDRALNNDYWRNQGLKSLSKVIL</sequence>
<dbReference type="AlphaFoldDB" id="A0A223KKD0"/>
<keyword evidence="6 11" id="KW-0695">RNA-directed DNA polymerase</keyword>
<dbReference type="PROSITE" id="PS50878">
    <property type="entry name" value="RT_POL"/>
    <property type="match status" value="1"/>
</dbReference>
<dbReference type="InterPro" id="IPR013597">
    <property type="entry name" value="Mat_intron_G2"/>
</dbReference>
<dbReference type="GO" id="GO:0046872">
    <property type="term" value="F:metal ion binding"/>
    <property type="evidence" value="ECO:0007669"/>
    <property type="project" value="UniProtKB-KW"/>
</dbReference>
<evidence type="ECO:0000256" key="5">
    <source>
        <dbReference type="ARBA" id="ARBA00022842"/>
    </source>
</evidence>
<keyword evidence="13" id="KW-1185">Reference proteome</keyword>
<reference evidence="11 13" key="1">
    <citation type="submission" date="2016-12" db="EMBL/GenBank/DDBJ databases">
        <title>The whole genome sequencing and assembly of Bacillus cohnii DSM 6307T strain.</title>
        <authorList>
            <person name="Lee Y.-J."/>
            <person name="Yi H."/>
            <person name="Bahn Y.-S."/>
            <person name="Kim J.F."/>
            <person name="Lee D.-W."/>
        </authorList>
    </citation>
    <scope>NUCLEOTIDE SEQUENCE [LARGE SCALE GENOMIC DNA]</scope>
    <source>
        <strain evidence="11 13">DSM 6307</strain>
    </source>
</reference>
<dbReference type="InterPro" id="IPR030931">
    <property type="entry name" value="Group_II_RT_mat"/>
</dbReference>
<evidence type="ECO:0000256" key="6">
    <source>
        <dbReference type="ARBA" id="ARBA00022918"/>
    </source>
</evidence>
<evidence type="ECO:0000256" key="4">
    <source>
        <dbReference type="ARBA" id="ARBA00022723"/>
    </source>
</evidence>
<dbReference type="GO" id="GO:0003723">
    <property type="term" value="F:RNA binding"/>
    <property type="evidence" value="ECO:0007669"/>
    <property type="project" value="InterPro"/>
</dbReference>
<keyword evidence="4" id="KW-0479">Metal-binding</keyword>
<dbReference type="Pfam" id="PF08388">
    <property type="entry name" value="GIIM"/>
    <property type="match status" value="1"/>
</dbReference>
<proteinExistence type="inferred from homology"/>
<evidence type="ECO:0000256" key="1">
    <source>
        <dbReference type="ARBA" id="ARBA00012493"/>
    </source>
</evidence>
<name>A0A223KKD0_9BACI</name>
<dbReference type="PRINTS" id="PR00866">
    <property type="entry name" value="RNADNAPOLMS"/>
</dbReference>
<feature type="domain" description="Reverse transcriptase" evidence="10">
    <location>
        <begin position="52"/>
        <end position="278"/>
    </location>
</feature>
<comment type="similarity">
    <text evidence="8">Belongs to the bacterial reverse transcriptase family.</text>
</comment>